<evidence type="ECO:0000256" key="1">
    <source>
        <dbReference type="SAM" id="MobiDB-lite"/>
    </source>
</evidence>
<proteinExistence type="predicted"/>
<keyword evidence="4" id="KW-1185">Reference proteome</keyword>
<feature type="transmembrane region" description="Helical" evidence="2">
    <location>
        <begin position="110"/>
        <end position="133"/>
    </location>
</feature>
<feature type="transmembrane region" description="Helical" evidence="2">
    <location>
        <begin position="217"/>
        <end position="236"/>
    </location>
</feature>
<sequence>MSHLNGSNDEHNVTQPPAFSSFQTDLTPRAKAIITLRITLVIFLAIHIPLVLYFILSRTIWALAISIIPPTISIIFNLIIYKQFDVIGMLSIIGWVSAIILVSFQKVSKFYSLGVSFVFGVIGLVLVITLIPIKVGSFEMRPFLYYCSKHFNIGNYQGLTKDEPFPDRCERYWKAYASFRRPLIIVTAVWGFVFLLELLIRIIIVYKANGVDPDNGVFYYALPFLSVFTAIYITWLKRRKQLKERICFA</sequence>
<keyword evidence="2" id="KW-1133">Transmembrane helix</keyword>
<gene>
    <name evidence="3" type="ORF">GMARGA_LOCUS22028</name>
</gene>
<evidence type="ECO:0000313" key="4">
    <source>
        <dbReference type="Proteomes" id="UP000789901"/>
    </source>
</evidence>
<reference evidence="3 4" key="1">
    <citation type="submission" date="2021-06" db="EMBL/GenBank/DDBJ databases">
        <authorList>
            <person name="Kallberg Y."/>
            <person name="Tangrot J."/>
            <person name="Rosling A."/>
        </authorList>
    </citation>
    <scope>NUCLEOTIDE SEQUENCE [LARGE SCALE GENOMIC DNA]</scope>
    <source>
        <strain evidence="3 4">120-4 pot B 10/14</strain>
    </source>
</reference>
<name>A0ABN7VRQ9_GIGMA</name>
<feature type="transmembrane region" description="Helical" evidence="2">
    <location>
        <begin position="86"/>
        <end position="104"/>
    </location>
</feature>
<accession>A0ABN7VRQ9</accession>
<feature type="transmembrane region" description="Helical" evidence="2">
    <location>
        <begin position="60"/>
        <end position="79"/>
    </location>
</feature>
<keyword evidence="2" id="KW-0472">Membrane</keyword>
<protein>
    <submittedName>
        <fullName evidence="3">37812_t:CDS:1</fullName>
    </submittedName>
</protein>
<dbReference type="Proteomes" id="UP000789901">
    <property type="component" value="Unassembled WGS sequence"/>
</dbReference>
<comment type="caution">
    <text evidence="3">The sequence shown here is derived from an EMBL/GenBank/DDBJ whole genome shotgun (WGS) entry which is preliminary data.</text>
</comment>
<keyword evidence="2" id="KW-0812">Transmembrane</keyword>
<evidence type="ECO:0000256" key="2">
    <source>
        <dbReference type="SAM" id="Phobius"/>
    </source>
</evidence>
<dbReference type="EMBL" id="CAJVQB010020886">
    <property type="protein sequence ID" value="CAG8795646.1"/>
    <property type="molecule type" value="Genomic_DNA"/>
</dbReference>
<evidence type="ECO:0000313" key="3">
    <source>
        <dbReference type="EMBL" id="CAG8795646.1"/>
    </source>
</evidence>
<organism evidence="3 4">
    <name type="scientific">Gigaspora margarita</name>
    <dbReference type="NCBI Taxonomy" id="4874"/>
    <lineage>
        <taxon>Eukaryota</taxon>
        <taxon>Fungi</taxon>
        <taxon>Fungi incertae sedis</taxon>
        <taxon>Mucoromycota</taxon>
        <taxon>Glomeromycotina</taxon>
        <taxon>Glomeromycetes</taxon>
        <taxon>Diversisporales</taxon>
        <taxon>Gigasporaceae</taxon>
        <taxon>Gigaspora</taxon>
    </lineage>
</organism>
<feature type="transmembrane region" description="Helical" evidence="2">
    <location>
        <begin position="183"/>
        <end position="205"/>
    </location>
</feature>
<feature type="region of interest" description="Disordered" evidence="1">
    <location>
        <begin position="1"/>
        <end position="20"/>
    </location>
</feature>
<feature type="transmembrane region" description="Helical" evidence="2">
    <location>
        <begin position="34"/>
        <end position="54"/>
    </location>
</feature>